<dbReference type="InterPro" id="IPR006860">
    <property type="entry name" value="FecR"/>
</dbReference>
<dbReference type="PANTHER" id="PTHR30273:SF2">
    <property type="entry name" value="PROTEIN FECR"/>
    <property type="match status" value="1"/>
</dbReference>
<dbReference type="Gene3D" id="2.60.120.1440">
    <property type="match status" value="1"/>
</dbReference>
<evidence type="ECO:0000313" key="4">
    <source>
        <dbReference type="Proteomes" id="UP000501128"/>
    </source>
</evidence>
<dbReference type="EMBL" id="CP051677">
    <property type="protein sequence ID" value="QJD78945.1"/>
    <property type="molecule type" value="Genomic_DNA"/>
</dbReference>
<evidence type="ECO:0000259" key="2">
    <source>
        <dbReference type="Pfam" id="PF04773"/>
    </source>
</evidence>
<dbReference type="RefSeq" id="WP_169550912.1">
    <property type="nucleotide sequence ID" value="NZ_CP051677.1"/>
</dbReference>
<protein>
    <submittedName>
        <fullName evidence="3">FecR domain-containing protein</fullName>
    </submittedName>
</protein>
<keyword evidence="1" id="KW-1133">Transmembrane helix</keyword>
<sequence length="267" mass="30125">MPQKPYSAYTAEEFALDDLFVRWVKHPHDEEVAMHWQLWLNHNPARRHTVESARQLILHSALAGSDGLANDEISSLWGRIRESLQGMEDVRPLQPKDRTMVGWWYFGRTVAATLGVVLLIGWALWIQYGPHQSQVVIRTGNEPERAVQLPDGSQVQLHANSQLRYDRQGFTDSWSDETPRAVWLDGEADFTVAHRPAPTTDQRFRVHTSNLTVEATGTVFHIRHCAKGTKVALTSGAVNLLVNRRKPIQLRPGQTIEVAAGLARPLP</sequence>
<reference evidence="3 4" key="1">
    <citation type="submission" date="2020-04" db="EMBL/GenBank/DDBJ databases">
        <title>Genome sequencing of novel species.</title>
        <authorList>
            <person name="Heo J."/>
            <person name="Kim S.-J."/>
            <person name="Kim J.-S."/>
            <person name="Hong S.-B."/>
            <person name="Kwon S.-W."/>
        </authorList>
    </citation>
    <scope>NUCLEOTIDE SEQUENCE [LARGE SCALE GENOMIC DNA]</scope>
    <source>
        <strain evidence="3 4">CJU-R4</strain>
    </source>
</reference>
<feature type="transmembrane region" description="Helical" evidence="1">
    <location>
        <begin position="103"/>
        <end position="125"/>
    </location>
</feature>
<organism evidence="3 4">
    <name type="scientific">Spirosoma rhododendri</name>
    <dbReference type="NCBI Taxonomy" id="2728024"/>
    <lineage>
        <taxon>Bacteria</taxon>
        <taxon>Pseudomonadati</taxon>
        <taxon>Bacteroidota</taxon>
        <taxon>Cytophagia</taxon>
        <taxon>Cytophagales</taxon>
        <taxon>Cytophagaceae</taxon>
        <taxon>Spirosoma</taxon>
    </lineage>
</organism>
<dbReference type="PANTHER" id="PTHR30273">
    <property type="entry name" value="PERIPLASMIC SIGNAL SENSOR AND SIGMA FACTOR ACTIVATOR FECR-RELATED"/>
    <property type="match status" value="1"/>
</dbReference>
<keyword evidence="1" id="KW-0812">Transmembrane</keyword>
<keyword evidence="1" id="KW-0472">Membrane</keyword>
<dbReference type="KEGG" id="srho:HH216_11300"/>
<keyword evidence="4" id="KW-1185">Reference proteome</keyword>
<gene>
    <name evidence="3" type="ORF">HH216_11300</name>
</gene>
<dbReference type="Pfam" id="PF04773">
    <property type="entry name" value="FecR"/>
    <property type="match status" value="1"/>
</dbReference>
<dbReference type="GO" id="GO:0016989">
    <property type="term" value="F:sigma factor antagonist activity"/>
    <property type="evidence" value="ECO:0007669"/>
    <property type="project" value="TreeGrafter"/>
</dbReference>
<feature type="domain" description="FecR protein" evidence="2">
    <location>
        <begin position="136"/>
        <end position="239"/>
    </location>
</feature>
<dbReference type="AlphaFoldDB" id="A0A7L5DLH5"/>
<evidence type="ECO:0000313" key="3">
    <source>
        <dbReference type="EMBL" id="QJD78945.1"/>
    </source>
</evidence>
<accession>A0A7L5DLH5</accession>
<name>A0A7L5DLH5_9BACT</name>
<dbReference type="InterPro" id="IPR012373">
    <property type="entry name" value="Ferrdict_sens_TM"/>
</dbReference>
<dbReference type="Proteomes" id="UP000501128">
    <property type="component" value="Chromosome"/>
</dbReference>
<proteinExistence type="predicted"/>
<evidence type="ECO:0000256" key="1">
    <source>
        <dbReference type="SAM" id="Phobius"/>
    </source>
</evidence>